<keyword evidence="2" id="KW-1185">Reference proteome</keyword>
<protein>
    <submittedName>
        <fullName evidence="1">Uncharacterized protein</fullName>
    </submittedName>
</protein>
<proteinExistence type="predicted"/>
<evidence type="ECO:0000313" key="2">
    <source>
        <dbReference type="Proteomes" id="UP001063166"/>
    </source>
</evidence>
<dbReference type="AlphaFoldDB" id="A0A9P3PQ65"/>
<sequence length="116" mass="12927">MCACDVVPTPLPRGCRTFCFAVTSTIGAVHSLSCHHFFWDDYPSAQGHVVRLCDLLRLHHRPMDCPLRRLMHALPTSTTCDLHEPWSILCEGLAPAVRGNRVETISTTTRSDPPSM</sequence>
<dbReference type="EMBL" id="BRPK01000007">
    <property type="protein sequence ID" value="GLB39558.1"/>
    <property type="molecule type" value="Genomic_DNA"/>
</dbReference>
<accession>A0A9P3PQ65</accession>
<comment type="caution">
    <text evidence="1">The sequence shown here is derived from an EMBL/GenBank/DDBJ whole genome shotgun (WGS) entry which is preliminary data.</text>
</comment>
<evidence type="ECO:0000313" key="1">
    <source>
        <dbReference type="EMBL" id="GLB39558.1"/>
    </source>
</evidence>
<organism evidence="1 2">
    <name type="scientific">Lyophyllum shimeji</name>
    <name type="common">Hon-shimeji</name>
    <name type="synonym">Tricholoma shimeji</name>
    <dbReference type="NCBI Taxonomy" id="47721"/>
    <lineage>
        <taxon>Eukaryota</taxon>
        <taxon>Fungi</taxon>
        <taxon>Dikarya</taxon>
        <taxon>Basidiomycota</taxon>
        <taxon>Agaricomycotina</taxon>
        <taxon>Agaricomycetes</taxon>
        <taxon>Agaricomycetidae</taxon>
        <taxon>Agaricales</taxon>
        <taxon>Tricholomatineae</taxon>
        <taxon>Lyophyllaceae</taxon>
        <taxon>Lyophyllum</taxon>
    </lineage>
</organism>
<reference evidence="1" key="1">
    <citation type="submission" date="2022-07" db="EMBL/GenBank/DDBJ databases">
        <title>The genome of Lyophyllum shimeji provides insight into the initial evolution of ectomycorrhizal fungal genome.</title>
        <authorList>
            <person name="Kobayashi Y."/>
            <person name="Shibata T."/>
            <person name="Hirakawa H."/>
            <person name="Shigenobu S."/>
            <person name="Nishiyama T."/>
            <person name="Yamada A."/>
            <person name="Hasebe M."/>
            <person name="Kawaguchi M."/>
        </authorList>
    </citation>
    <scope>NUCLEOTIDE SEQUENCE</scope>
    <source>
        <strain evidence="1">AT787</strain>
    </source>
</reference>
<name>A0A9P3PQ65_LYOSH</name>
<gene>
    <name evidence="1" type="ORF">LshimejAT787_0700680</name>
</gene>
<dbReference type="Proteomes" id="UP001063166">
    <property type="component" value="Unassembled WGS sequence"/>
</dbReference>